<evidence type="ECO:0000256" key="1">
    <source>
        <dbReference type="SAM" id="MobiDB-lite"/>
    </source>
</evidence>
<protein>
    <submittedName>
        <fullName evidence="3">Uncharacterized protein</fullName>
    </submittedName>
</protein>
<evidence type="ECO:0000313" key="4">
    <source>
        <dbReference type="Proteomes" id="UP000483820"/>
    </source>
</evidence>
<feature type="compositionally biased region" description="Low complexity" evidence="1">
    <location>
        <begin position="15"/>
        <end position="31"/>
    </location>
</feature>
<feature type="compositionally biased region" description="Basic and acidic residues" evidence="1">
    <location>
        <begin position="52"/>
        <end position="67"/>
    </location>
</feature>
<feature type="transmembrane region" description="Helical" evidence="2">
    <location>
        <begin position="218"/>
        <end position="237"/>
    </location>
</feature>
<dbReference type="EMBL" id="WUAV01000003">
    <property type="protein sequence ID" value="KAF1760069.1"/>
    <property type="molecule type" value="Genomic_DNA"/>
</dbReference>
<feature type="region of interest" description="Disordered" evidence="1">
    <location>
        <begin position="1"/>
        <end position="70"/>
    </location>
</feature>
<dbReference type="GeneID" id="9809605"/>
<keyword evidence="2" id="KW-1133">Transmembrane helix</keyword>
<dbReference type="KEGG" id="crq:GCK72_008315"/>
<feature type="transmembrane region" description="Helical" evidence="2">
    <location>
        <begin position="185"/>
        <end position="206"/>
    </location>
</feature>
<keyword evidence="2" id="KW-0472">Membrane</keyword>
<organism evidence="3 4">
    <name type="scientific">Caenorhabditis remanei</name>
    <name type="common">Caenorhabditis vulgaris</name>
    <dbReference type="NCBI Taxonomy" id="31234"/>
    <lineage>
        <taxon>Eukaryota</taxon>
        <taxon>Metazoa</taxon>
        <taxon>Ecdysozoa</taxon>
        <taxon>Nematoda</taxon>
        <taxon>Chromadorea</taxon>
        <taxon>Rhabditida</taxon>
        <taxon>Rhabditina</taxon>
        <taxon>Rhabditomorpha</taxon>
        <taxon>Rhabditoidea</taxon>
        <taxon>Rhabditidae</taxon>
        <taxon>Peloderinae</taxon>
        <taxon>Caenorhabditis</taxon>
    </lineage>
</organism>
<feature type="transmembrane region" description="Helical" evidence="2">
    <location>
        <begin position="144"/>
        <end position="164"/>
    </location>
</feature>
<dbReference type="AlphaFoldDB" id="A0A6A5GZF1"/>
<evidence type="ECO:0000256" key="2">
    <source>
        <dbReference type="SAM" id="Phobius"/>
    </source>
</evidence>
<accession>A0A6A5GZF1</accession>
<name>A0A6A5GZF1_CAERE</name>
<sequence>MVEYWVPPEKTSVAKKNTNGGQVNQNGQPKKINQVCPTSAATNGKRAMKIPKVKEPRGGDNSSKKSSADQAPSPFRVMYWKMSQYFEKIGEAVNHQYQKVVMFRNRMKANKVAPIHTKVQSRHLELEPLCCLSSCLVRGGCTTVVVFELCYVVATALCIFEAMFRKKFALWEPFPKSFNGWFAHPLFYYTIAVYDVVLFIMAVATARALVNFDKTTLQVHYIFCIFSFFINLSFLIFKQAVSALHEACKKHGNELVFDKVLKLQAPDDTVTVWDIDEIIKLHEESGRIALVLSSGTSAHLSYVDESALKVSVTSPSHQSAIVEYYQNPEVCKNQNALGIRSIHLNLVNTMRNTTNELVLKYEIVCGPQEERTEDLRVSWKTDANCPALTTMPTLSYPTVAFYQFFSSPGSVEISPDPAVGTRLVLGSRITAAYFLIGNGSDYDFNVTCSNPEVIRVSKQTSSVSFTDTKYSLAIVHFETLKPGASNISVHMKGGADLVMIDGVTVLPSGGSEVSSKPMEAFEHEETNNEQAVSALHEACEKYGNELVFDKILKLQAPDDTVTVWNIDETIKLHEESGRIALVLSYGTSAHLSYVDESALKVSVTSPSIQSAIVEYYQNPGVCKDQNSLGVRNIHLNLVNMMRNTTNELVLKYEIVCSPLEERTEDLHASWKFDANCPAPTTKPTLNWPSLFFYQFFSSPEAVEISPDQAVGTRLVSGSHITAAYFFKGNVTDFDFNLTCSNPEVIRVTKQTSTLSFTKTGYSLGIVHFETLKPGTSNISLHTGGGIYYQTIDGVTVLPGFSERWNHTILRQVDLNEGDAHMIKVFVHHEAIGGRREFHVNGDMRSFDITTGLTNGTKSWLYFVVKGNKEPLSLEASSDIHPPYKTTTNQLNHHVASIPFDFPRRNIPNEIMKVKLTGSGISQEYTLNITLLSTSNQFVLEKAIYKYFGNGAELKKNATVVGAYTIGDDKTGNLEPPKKDSQGKLEVYENVTGLVVVGKKGCDGFVATLKKIDSEESKDTISVQLLQKPVEIYNFPRIIQDSVYYFDLPFHSGTFQAKPGKYVLSVLNAEAEDEGHVDLVIIKSGGRSYLHDE</sequence>
<dbReference type="Proteomes" id="UP000483820">
    <property type="component" value="Chromosome III"/>
</dbReference>
<dbReference type="RefSeq" id="XP_053586340.1">
    <property type="nucleotide sequence ID" value="XM_053726763.1"/>
</dbReference>
<dbReference type="CTD" id="9809605"/>
<gene>
    <name evidence="3" type="ORF">GCK72_008315</name>
</gene>
<proteinExistence type="predicted"/>
<keyword evidence="2" id="KW-0812">Transmembrane</keyword>
<comment type="caution">
    <text evidence="3">The sequence shown here is derived from an EMBL/GenBank/DDBJ whole genome shotgun (WGS) entry which is preliminary data.</text>
</comment>
<reference evidence="3 4" key="1">
    <citation type="submission" date="2019-12" db="EMBL/GenBank/DDBJ databases">
        <title>Chromosome-level assembly of the Caenorhabditis remanei genome.</title>
        <authorList>
            <person name="Teterina A.A."/>
            <person name="Willis J.H."/>
            <person name="Phillips P.C."/>
        </authorList>
    </citation>
    <scope>NUCLEOTIDE SEQUENCE [LARGE SCALE GENOMIC DNA]</scope>
    <source>
        <strain evidence="3 4">PX506</strain>
        <tissue evidence="3">Whole organism</tissue>
    </source>
</reference>
<evidence type="ECO:0000313" key="3">
    <source>
        <dbReference type="EMBL" id="KAF1760069.1"/>
    </source>
</evidence>